<feature type="transmembrane region" description="Helical" evidence="6">
    <location>
        <begin position="326"/>
        <end position="347"/>
    </location>
</feature>
<evidence type="ECO:0000256" key="4">
    <source>
        <dbReference type="ARBA" id="ARBA00022989"/>
    </source>
</evidence>
<dbReference type="InterPro" id="IPR007632">
    <property type="entry name" value="Anoctamin"/>
</dbReference>
<dbReference type="GO" id="GO:0005254">
    <property type="term" value="F:chloride channel activity"/>
    <property type="evidence" value="ECO:0007669"/>
    <property type="project" value="TreeGrafter"/>
</dbReference>
<feature type="transmembrane region" description="Helical" evidence="6">
    <location>
        <begin position="64"/>
        <end position="82"/>
    </location>
</feature>
<keyword evidence="5 6" id="KW-0472">Membrane</keyword>
<keyword evidence="4 6" id="KW-1133">Transmembrane helix</keyword>
<sequence length="391" mass="45491">IVFITYWKNVRNGFRLQWNLYRTDVDYYLRSQYIKFLKRQKLPISKGEPRMPFKMRSRLRLKSLSLMLISAAVLWGIILIVAQIRIQLMFRFSPYQGAEMLTKTSKISNGHYYSNIIAAFPSAFFVIIISNILPYVVNWIVVLERPRTDSEHIASYIQKLFPLECINNFGGPFQMSLLREYDARDPLVGWTDGGGIHWYNHMCDPTGCAADYGIYLGIFITIKVLFNWILNGGILFYRLIKKSTVSSIPWESDYDHKEVNYNMYLAGLFSESVIKYGLMLMCVHMFPLGPFIIFIDTIVTIRINAKMLCRCLRRNVPRRVVDMEMWDTIIIITAVVGTVAMMYLYVFFSDNVGKLVYQKYLETTLDYFNSTISGFCCAICWLPLLFNSVSC</sequence>
<feature type="transmembrane region" description="Helical" evidence="6">
    <location>
        <begin position="285"/>
        <end position="305"/>
    </location>
</feature>
<proteinExistence type="inferred from homology"/>
<gene>
    <name evidence="8" type="ORF">ILUMI_27497</name>
</gene>
<evidence type="ECO:0000256" key="2">
    <source>
        <dbReference type="ARBA" id="ARBA00009671"/>
    </source>
</evidence>
<comment type="subcellular location">
    <subcellularLocation>
        <location evidence="1 6">Membrane</location>
        <topology evidence="1 6">Multi-pass membrane protein</topology>
    </subcellularLocation>
</comment>
<dbReference type="PANTHER" id="PTHR12308:SF73">
    <property type="entry name" value="ANOCTAMIN"/>
    <property type="match status" value="1"/>
</dbReference>
<dbReference type="GO" id="GO:0016020">
    <property type="term" value="C:membrane"/>
    <property type="evidence" value="ECO:0007669"/>
    <property type="project" value="UniProtKB-SubCell"/>
</dbReference>
<dbReference type="Pfam" id="PF04547">
    <property type="entry name" value="Anoctamin"/>
    <property type="match status" value="1"/>
</dbReference>
<name>A0A8K0C4I6_IGNLU</name>
<comment type="caution">
    <text evidence="6">Lacks conserved residue(s) required for the propagation of feature annotation.</text>
</comment>
<evidence type="ECO:0000259" key="7">
    <source>
        <dbReference type="Pfam" id="PF04547"/>
    </source>
</evidence>
<evidence type="ECO:0000256" key="5">
    <source>
        <dbReference type="ARBA" id="ARBA00023136"/>
    </source>
</evidence>
<evidence type="ECO:0000313" key="9">
    <source>
        <dbReference type="Proteomes" id="UP000801492"/>
    </source>
</evidence>
<evidence type="ECO:0000313" key="8">
    <source>
        <dbReference type="EMBL" id="KAF2878689.1"/>
    </source>
</evidence>
<keyword evidence="3 6" id="KW-0812">Transmembrane</keyword>
<protein>
    <recommendedName>
        <fullName evidence="6">Anoctamin</fullName>
    </recommendedName>
</protein>
<feature type="transmembrane region" description="Helical" evidence="6">
    <location>
        <begin position="214"/>
        <end position="240"/>
    </location>
</feature>
<organism evidence="8 9">
    <name type="scientific">Ignelater luminosus</name>
    <name type="common">Cucubano</name>
    <name type="synonym">Pyrophorus luminosus</name>
    <dbReference type="NCBI Taxonomy" id="2038154"/>
    <lineage>
        <taxon>Eukaryota</taxon>
        <taxon>Metazoa</taxon>
        <taxon>Ecdysozoa</taxon>
        <taxon>Arthropoda</taxon>
        <taxon>Hexapoda</taxon>
        <taxon>Insecta</taxon>
        <taxon>Pterygota</taxon>
        <taxon>Neoptera</taxon>
        <taxon>Endopterygota</taxon>
        <taxon>Coleoptera</taxon>
        <taxon>Polyphaga</taxon>
        <taxon>Elateriformia</taxon>
        <taxon>Elateroidea</taxon>
        <taxon>Elateridae</taxon>
        <taxon>Agrypninae</taxon>
        <taxon>Pyrophorini</taxon>
        <taxon>Ignelater</taxon>
    </lineage>
</organism>
<dbReference type="InterPro" id="IPR049452">
    <property type="entry name" value="Anoctamin_TM"/>
</dbReference>
<comment type="caution">
    <text evidence="8">The sequence shown here is derived from an EMBL/GenBank/DDBJ whole genome shotgun (WGS) entry which is preliminary data.</text>
</comment>
<feature type="domain" description="Anoctamin transmembrane" evidence="7">
    <location>
        <begin position="1"/>
        <end position="351"/>
    </location>
</feature>
<comment type="similarity">
    <text evidence="2 6">Belongs to the anoctamin family.</text>
</comment>
<dbReference type="PANTHER" id="PTHR12308">
    <property type="entry name" value="ANOCTAMIN"/>
    <property type="match status" value="1"/>
</dbReference>
<feature type="transmembrane region" description="Helical" evidence="6">
    <location>
        <begin position="112"/>
        <end position="137"/>
    </location>
</feature>
<evidence type="ECO:0000256" key="1">
    <source>
        <dbReference type="ARBA" id="ARBA00004141"/>
    </source>
</evidence>
<reference evidence="8" key="1">
    <citation type="submission" date="2019-08" db="EMBL/GenBank/DDBJ databases">
        <title>The genome of the North American firefly Photinus pyralis.</title>
        <authorList>
            <consortium name="Photinus pyralis genome working group"/>
            <person name="Fallon T.R."/>
            <person name="Sander Lower S.E."/>
            <person name="Weng J.-K."/>
        </authorList>
    </citation>
    <scope>NUCLEOTIDE SEQUENCE</scope>
    <source>
        <strain evidence="8">TRF0915ILg1</strain>
        <tissue evidence="8">Whole body</tissue>
    </source>
</reference>
<dbReference type="AlphaFoldDB" id="A0A8K0C4I6"/>
<evidence type="ECO:0000256" key="3">
    <source>
        <dbReference type="ARBA" id="ARBA00022692"/>
    </source>
</evidence>
<feature type="transmembrane region" description="Helical" evidence="6">
    <location>
        <begin position="367"/>
        <end position="386"/>
    </location>
</feature>
<dbReference type="Proteomes" id="UP000801492">
    <property type="component" value="Unassembled WGS sequence"/>
</dbReference>
<accession>A0A8K0C4I6</accession>
<evidence type="ECO:0000256" key="6">
    <source>
        <dbReference type="RuleBase" id="RU280814"/>
    </source>
</evidence>
<feature type="non-terminal residue" evidence="8">
    <location>
        <position position="391"/>
    </location>
</feature>
<keyword evidence="9" id="KW-1185">Reference proteome</keyword>
<dbReference type="EMBL" id="VTPC01091307">
    <property type="protein sequence ID" value="KAF2878689.1"/>
    <property type="molecule type" value="Genomic_DNA"/>
</dbReference>